<reference evidence="1 2" key="1">
    <citation type="submission" date="2007-03" db="EMBL/GenBank/DDBJ databases">
        <authorList>
            <person name="Fulton L."/>
            <person name="Clifton S."/>
            <person name="Fulton B."/>
            <person name="Xu J."/>
            <person name="Minx P."/>
            <person name="Pepin K.H."/>
            <person name="Johnson M."/>
            <person name="Thiruvilangam P."/>
            <person name="Bhonagiri V."/>
            <person name="Nash W.E."/>
            <person name="Mardis E.R."/>
            <person name="Wilson R.K."/>
        </authorList>
    </citation>
    <scope>NUCLEOTIDE SEQUENCE [LARGE SCALE GENOMIC DNA]</scope>
    <source>
        <strain evidence="1 2">ATCC 29174</strain>
    </source>
</reference>
<protein>
    <submittedName>
        <fullName evidence="1">Uncharacterized protein</fullName>
    </submittedName>
</protein>
<accession>A5ZNY9</accession>
<dbReference type="Proteomes" id="UP000006002">
    <property type="component" value="Unassembled WGS sequence"/>
</dbReference>
<name>A5ZNY9_9FIRM</name>
<dbReference type="EMBL" id="AAVO02000002">
    <property type="protein sequence ID" value="EDM88585.1"/>
    <property type="molecule type" value="Genomic_DNA"/>
</dbReference>
<dbReference type="HOGENOM" id="CLU_3380793_0_0_9"/>
<dbReference type="AlphaFoldDB" id="A5ZNY9"/>
<evidence type="ECO:0000313" key="1">
    <source>
        <dbReference type="EMBL" id="EDM88585.1"/>
    </source>
</evidence>
<gene>
    <name evidence="1" type="ORF">RUMOBE_00706</name>
</gene>
<reference evidence="1 2" key="2">
    <citation type="submission" date="2007-04" db="EMBL/GenBank/DDBJ databases">
        <title>Draft genome sequence of Ruminococcus obeum (ATCC 29174).</title>
        <authorList>
            <person name="Sudarsanam P."/>
            <person name="Ley R."/>
            <person name="Guruge J."/>
            <person name="Turnbaugh P.J."/>
            <person name="Mahowald M."/>
            <person name="Liep D."/>
            <person name="Gordon J."/>
        </authorList>
    </citation>
    <scope>NUCLEOTIDE SEQUENCE [LARGE SCALE GENOMIC DNA]</scope>
    <source>
        <strain evidence="1 2">ATCC 29174</strain>
    </source>
</reference>
<sequence length="33" mass="3958">MAQDAFYCKKRDESGNVTHVCKIREELRRFVLN</sequence>
<proteinExistence type="predicted"/>
<comment type="caution">
    <text evidence="1">The sequence shown here is derived from an EMBL/GenBank/DDBJ whole genome shotgun (WGS) entry which is preliminary data.</text>
</comment>
<evidence type="ECO:0000313" key="2">
    <source>
        <dbReference type="Proteomes" id="UP000006002"/>
    </source>
</evidence>
<organism evidence="1 2">
    <name type="scientific">Blautia obeum ATCC 29174</name>
    <dbReference type="NCBI Taxonomy" id="411459"/>
    <lineage>
        <taxon>Bacteria</taxon>
        <taxon>Bacillati</taxon>
        <taxon>Bacillota</taxon>
        <taxon>Clostridia</taxon>
        <taxon>Lachnospirales</taxon>
        <taxon>Lachnospiraceae</taxon>
        <taxon>Blautia</taxon>
    </lineage>
</organism>